<dbReference type="InParanoid" id="C8VD63"/>
<dbReference type="AlphaFoldDB" id="C8VD63"/>
<feature type="region of interest" description="Disordered" evidence="1">
    <location>
        <begin position="21"/>
        <end position="42"/>
    </location>
</feature>
<reference evidence="3" key="1">
    <citation type="journal article" date="2005" name="Nature">
        <title>Sequencing of Aspergillus nidulans and comparative analysis with A. fumigatus and A. oryzae.</title>
        <authorList>
            <person name="Galagan J.E."/>
            <person name="Calvo S.E."/>
            <person name="Cuomo C."/>
            <person name="Ma L.J."/>
            <person name="Wortman J.R."/>
            <person name="Batzoglou S."/>
            <person name="Lee S.I."/>
            <person name="Basturkmen M."/>
            <person name="Spevak C.C."/>
            <person name="Clutterbuck J."/>
            <person name="Kapitonov V."/>
            <person name="Jurka J."/>
            <person name="Scazzocchio C."/>
            <person name="Farman M."/>
            <person name="Butler J."/>
            <person name="Purcell S."/>
            <person name="Harris S."/>
            <person name="Braus G.H."/>
            <person name="Draht O."/>
            <person name="Busch S."/>
            <person name="D'Enfert C."/>
            <person name="Bouchier C."/>
            <person name="Goldman G.H."/>
            <person name="Bell-Pedersen D."/>
            <person name="Griffiths-Jones S."/>
            <person name="Doonan J.H."/>
            <person name="Yu J."/>
            <person name="Vienken K."/>
            <person name="Pain A."/>
            <person name="Freitag M."/>
            <person name="Selker E.U."/>
            <person name="Archer D.B."/>
            <person name="Penalva M.A."/>
            <person name="Oakley B.R."/>
            <person name="Momany M."/>
            <person name="Tanaka T."/>
            <person name="Kumagai T."/>
            <person name="Asai K."/>
            <person name="Machida M."/>
            <person name="Nierman W.C."/>
            <person name="Denning D.W."/>
            <person name="Caddick M."/>
            <person name="Hynes M."/>
            <person name="Paoletti M."/>
            <person name="Fischer R."/>
            <person name="Miller B."/>
            <person name="Dyer P."/>
            <person name="Sachs M.S."/>
            <person name="Osmani S.A."/>
            <person name="Birren B.W."/>
        </authorList>
    </citation>
    <scope>NUCLEOTIDE SEQUENCE [LARGE SCALE GENOMIC DNA]</scope>
    <source>
        <strain evidence="3">FGSC A4 / ATCC 38163 / CBS 112.46 / NRRL 194 / M139</strain>
    </source>
</reference>
<dbReference type="Proteomes" id="UP000000560">
    <property type="component" value="Chromosome IV"/>
</dbReference>
<keyword evidence="3" id="KW-1185">Reference proteome</keyword>
<protein>
    <submittedName>
        <fullName evidence="2">Uncharacterized protein</fullName>
    </submittedName>
</protein>
<accession>C8VD63</accession>
<organism evidence="2 3">
    <name type="scientific">Emericella nidulans (strain FGSC A4 / ATCC 38163 / CBS 112.46 / NRRL 194 / M139)</name>
    <name type="common">Aspergillus nidulans</name>
    <dbReference type="NCBI Taxonomy" id="227321"/>
    <lineage>
        <taxon>Eukaryota</taxon>
        <taxon>Fungi</taxon>
        <taxon>Dikarya</taxon>
        <taxon>Ascomycota</taxon>
        <taxon>Pezizomycotina</taxon>
        <taxon>Eurotiomycetes</taxon>
        <taxon>Eurotiomycetidae</taxon>
        <taxon>Eurotiales</taxon>
        <taxon>Aspergillaceae</taxon>
        <taxon>Aspergillus</taxon>
        <taxon>Aspergillus subgen. Nidulantes</taxon>
    </lineage>
</organism>
<name>C8VD63_EMENI</name>
<proteinExistence type="predicted"/>
<evidence type="ECO:0000256" key="1">
    <source>
        <dbReference type="SAM" id="MobiDB-lite"/>
    </source>
</evidence>
<dbReference type="HOGENOM" id="CLU_2399669_0_0_1"/>
<dbReference type="GeneID" id="74897116"/>
<dbReference type="EMBL" id="BN001304">
    <property type="protein sequence ID" value="CBF78953.1"/>
    <property type="molecule type" value="Genomic_DNA"/>
</dbReference>
<dbReference type="RefSeq" id="XP_050467890.1">
    <property type="nucleotide sequence ID" value="XM_050611920.1"/>
</dbReference>
<evidence type="ECO:0000313" key="2">
    <source>
        <dbReference type="EMBL" id="CBF78953.1"/>
    </source>
</evidence>
<sequence>MASFVRNIRAARLSPDVCTFDGSTLMRDEDNNPSQRESNMSGAEAVQLLSILLQCGGTEPAPDPAGAGDTSPVEELDQHYIVEESTGMLPKFH</sequence>
<gene>
    <name evidence="2" type="ORF">ANIA_11548</name>
</gene>
<feature type="compositionally biased region" description="Polar residues" evidence="1">
    <location>
        <begin position="32"/>
        <end position="41"/>
    </location>
</feature>
<dbReference type="KEGG" id="ani:ANIA_11548"/>
<reference evidence="3" key="2">
    <citation type="journal article" date="2009" name="Fungal Genet. Biol.">
        <title>The 2008 update of the Aspergillus nidulans genome annotation: a community effort.</title>
        <authorList>
            <person name="Wortman J.R."/>
            <person name="Gilsenan J.M."/>
            <person name="Joardar V."/>
            <person name="Deegan J."/>
            <person name="Clutterbuck J."/>
            <person name="Andersen M.R."/>
            <person name="Archer D."/>
            <person name="Bencina M."/>
            <person name="Braus G."/>
            <person name="Coutinho P."/>
            <person name="von Dohren H."/>
            <person name="Doonan J."/>
            <person name="Driessen A.J."/>
            <person name="Durek P."/>
            <person name="Espeso E."/>
            <person name="Fekete E."/>
            <person name="Flipphi M."/>
            <person name="Estrada C.G."/>
            <person name="Geysens S."/>
            <person name="Goldman G."/>
            <person name="de Groot P.W."/>
            <person name="Hansen K."/>
            <person name="Harris S.D."/>
            <person name="Heinekamp T."/>
            <person name="Helmstaedt K."/>
            <person name="Henrissat B."/>
            <person name="Hofmann G."/>
            <person name="Homan T."/>
            <person name="Horio T."/>
            <person name="Horiuchi H."/>
            <person name="James S."/>
            <person name="Jones M."/>
            <person name="Karaffa L."/>
            <person name="Karanyi Z."/>
            <person name="Kato M."/>
            <person name="Keller N."/>
            <person name="Kelly D.E."/>
            <person name="Kiel J.A."/>
            <person name="Kim J.M."/>
            <person name="van der Klei I.J."/>
            <person name="Klis F.M."/>
            <person name="Kovalchuk A."/>
            <person name="Krasevec N."/>
            <person name="Kubicek C.P."/>
            <person name="Liu B."/>
            <person name="Maccabe A."/>
            <person name="Meyer V."/>
            <person name="Mirabito P."/>
            <person name="Miskei M."/>
            <person name="Mos M."/>
            <person name="Mullins J."/>
            <person name="Nelson D.R."/>
            <person name="Nielsen J."/>
            <person name="Oakley B.R."/>
            <person name="Osmani S.A."/>
            <person name="Pakula T."/>
            <person name="Paszewski A."/>
            <person name="Paulsen I."/>
            <person name="Pilsyk S."/>
            <person name="Pocsi I."/>
            <person name="Punt P.J."/>
            <person name="Ram A.F."/>
            <person name="Ren Q."/>
            <person name="Robellet X."/>
            <person name="Robson G."/>
            <person name="Seiboth B."/>
            <person name="van Solingen P."/>
            <person name="Specht T."/>
            <person name="Sun J."/>
            <person name="Taheri-Talesh N."/>
            <person name="Takeshita N."/>
            <person name="Ussery D."/>
            <person name="vanKuyk P.A."/>
            <person name="Visser H."/>
            <person name="van de Vondervoort P.J."/>
            <person name="de Vries R.P."/>
            <person name="Walton J."/>
            <person name="Xiang X."/>
            <person name="Xiong Y."/>
            <person name="Zeng A.P."/>
            <person name="Brandt B.W."/>
            <person name="Cornell M.J."/>
            <person name="van den Hondel C.A."/>
            <person name="Visser J."/>
            <person name="Oliver S.G."/>
            <person name="Turner G."/>
        </authorList>
    </citation>
    <scope>GENOME REANNOTATION</scope>
    <source>
        <strain evidence="3">FGSC A4 / ATCC 38163 / CBS 112.46 / NRRL 194 / M139</strain>
    </source>
</reference>
<evidence type="ECO:0000313" key="3">
    <source>
        <dbReference type="Proteomes" id="UP000000560"/>
    </source>
</evidence>